<proteinExistence type="predicted"/>
<dbReference type="AlphaFoldDB" id="A0A381Z0X4"/>
<accession>A0A381Z0X4</accession>
<dbReference type="EMBL" id="UINC01019476">
    <property type="protein sequence ID" value="SVA82473.1"/>
    <property type="molecule type" value="Genomic_DNA"/>
</dbReference>
<sequence>MWPKADIGYDGVLPYLDQPMRTVAR</sequence>
<evidence type="ECO:0000313" key="1">
    <source>
        <dbReference type="EMBL" id="SVA82473.1"/>
    </source>
</evidence>
<protein>
    <submittedName>
        <fullName evidence="1">Uncharacterized protein</fullName>
    </submittedName>
</protein>
<gene>
    <name evidence="1" type="ORF">METZ01_LOCUS135327</name>
</gene>
<reference evidence="1" key="1">
    <citation type="submission" date="2018-05" db="EMBL/GenBank/DDBJ databases">
        <authorList>
            <person name="Lanie J.A."/>
            <person name="Ng W.-L."/>
            <person name="Kazmierczak K.M."/>
            <person name="Andrzejewski T.M."/>
            <person name="Davidsen T.M."/>
            <person name="Wayne K.J."/>
            <person name="Tettelin H."/>
            <person name="Glass J.I."/>
            <person name="Rusch D."/>
            <person name="Podicherti R."/>
            <person name="Tsui H.-C.T."/>
            <person name="Winkler M.E."/>
        </authorList>
    </citation>
    <scope>NUCLEOTIDE SEQUENCE</scope>
</reference>
<name>A0A381Z0X4_9ZZZZ</name>
<organism evidence="1">
    <name type="scientific">marine metagenome</name>
    <dbReference type="NCBI Taxonomy" id="408172"/>
    <lineage>
        <taxon>unclassified sequences</taxon>
        <taxon>metagenomes</taxon>
        <taxon>ecological metagenomes</taxon>
    </lineage>
</organism>